<accession>A0A2Z6R5I5</accession>
<protein>
    <recommendedName>
        <fullName evidence="1">Reverse transcriptase domain-containing protein</fullName>
    </recommendedName>
</protein>
<keyword evidence="3" id="KW-1185">Reference proteome</keyword>
<name>A0A2Z6R5I5_9GLOM</name>
<evidence type="ECO:0000259" key="1">
    <source>
        <dbReference type="PROSITE" id="PS50878"/>
    </source>
</evidence>
<dbReference type="Proteomes" id="UP000247702">
    <property type="component" value="Unassembled WGS sequence"/>
</dbReference>
<comment type="caution">
    <text evidence="2">The sequence shown here is derived from an EMBL/GenBank/DDBJ whole genome shotgun (WGS) entry which is preliminary data.</text>
</comment>
<dbReference type="InterPro" id="IPR000477">
    <property type="entry name" value="RT_dom"/>
</dbReference>
<dbReference type="PANTHER" id="PTHR19446">
    <property type="entry name" value="REVERSE TRANSCRIPTASES"/>
    <property type="match status" value="1"/>
</dbReference>
<feature type="domain" description="Reverse transcriptase" evidence="1">
    <location>
        <begin position="406"/>
        <end position="565"/>
    </location>
</feature>
<dbReference type="PROSITE" id="PS50878">
    <property type="entry name" value="RT_POL"/>
    <property type="match status" value="1"/>
</dbReference>
<evidence type="ECO:0000313" key="3">
    <source>
        <dbReference type="Proteomes" id="UP000247702"/>
    </source>
</evidence>
<sequence length="565" mass="66860">MAFVNNKWQFSLFRTLECRRLLNTIPIFNDNDEKMYTYTPADPNRQESRLDYIWAFLPMLKKSVNSTVIENDHFDTDHKTKKYIKRTVFQYDEMDKDDEYTWENFSTQLDLEIENTLMKDFSIVKPHHINTLWEMFRQTLMRVAKSRIVNKQVTRNKVKTIPEKKLSIYFDLKYIINHILETRLILNDTASITYSVSAKWSKFQCLINMILDKYECSDLLSSFTFLILDDFKLFLKNLRKIRKHLRLFFKLELDIMVQEQIVSNIKKRCTNFKDNQAFIIRSITEEEMVHISIEKIYKKDAQGNESLITGESAVLNETNHHFQTIAGSINRKKPLQGRWKDQYRPLHHINKNIYSNLMDLPSRDEWLDVIRNLPKGKATGPSEISNEMLQHLSPTVHDILYYLICKIIQFGYLTKQWKKATVFPIAKPKPFNCELLNSRSITLLETARKALITLLNRQLTLTIINEIIQDAIDYNNELWILSQDMGKAYDRVNTFQLQKVMDQIKLPQQFTHLILDLFKDRTNQVITIYGKTITYDILTGIDQGEVISPVLWCIYYDPLLAEINN</sequence>
<evidence type="ECO:0000313" key="2">
    <source>
        <dbReference type="EMBL" id="GBB97677.1"/>
    </source>
</evidence>
<gene>
    <name evidence="2" type="ORF">RclHR1_30350001</name>
</gene>
<dbReference type="AlphaFoldDB" id="A0A2Z6R5I5"/>
<proteinExistence type="predicted"/>
<reference evidence="2 3" key="1">
    <citation type="submission" date="2017-11" db="EMBL/GenBank/DDBJ databases">
        <title>The genome of Rhizophagus clarus HR1 reveals common genetic basis of auxotrophy among arbuscular mycorrhizal fungi.</title>
        <authorList>
            <person name="Kobayashi Y."/>
        </authorList>
    </citation>
    <scope>NUCLEOTIDE SEQUENCE [LARGE SCALE GENOMIC DNA]</scope>
    <source>
        <strain evidence="2 3">HR1</strain>
    </source>
</reference>
<dbReference type="EMBL" id="BEXD01002264">
    <property type="protein sequence ID" value="GBB97677.1"/>
    <property type="molecule type" value="Genomic_DNA"/>
</dbReference>
<organism evidence="2 3">
    <name type="scientific">Rhizophagus clarus</name>
    <dbReference type="NCBI Taxonomy" id="94130"/>
    <lineage>
        <taxon>Eukaryota</taxon>
        <taxon>Fungi</taxon>
        <taxon>Fungi incertae sedis</taxon>
        <taxon>Mucoromycota</taxon>
        <taxon>Glomeromycotina</taxon>
        <taxon>Glomeromycetes</taxon>
        <taxon>Glomerales</taxon>
        <taxon>Glomeraceae</taxon>
        <taxon>Rhizophagus</taxon>
    </lineage>
</organism>